<keyword evidence="2" id="KW-1185">Reference proteome</keyword>
<dbReference type="EMBL" id="BLJY01000010">
    <property type="protein sequence ID" value="GFF19646.1"/>
    <property type="molecule type" value="Genomic_DNA"/>
</dbReference>
<name>A0A5M3Z9Z7_ASPTE</name>
<dbReference type="VEuPathDB" id="FungiDB:ATEG_08910"/>
<protein>
    <submittedName>
        <fullName evidence="1">Uncharacterized protein</fullName>
    </submittedName>
</protein>
<gene>
    <name evidence="1" type="ORF">ATEIFO6365_0010042600</name>
</gene>
<dbReference type="AlphaFoldDB" id="A0A5M3Z9Z7"/>
<reference evidence="1 2" key="1">
    <citation type="submission" date="2020-01" db="EMBL/GenBank/DDBJ databases">
        <title>Aspergillus terreus IFO 6365 whole genome shotgun sequence.</title>
        <authorList>
            <person name="Kanamasa S."/>
            <person name="Takahashi H."/>
        </authorList>
    </citation>
    <scope>NUCLEOTIDE SEQUENCE [LARGE SCALE GENOMIC DNA]</scope>
    <source>
        <strain evidence="1 2">IFO 6365</strain>
    </source>
</reference>
<dbReference type="OrthoDB" id="3163292at2759"/>
<dbReference type="Proteomes" id="UP000452235">
    <property type="component" value="Unassembled WGS sequence"/>
</dbReference>
<evidence type="ECO:0000313" key="1">
    <source>
        <dbReference type="EMBL" id="GFF19646.1"/>
    </source>
</evidence>
<sequence>MNTDENKILMQGTGLQLYVYYLLDNGHSDLRKKGLVRAYNLATELITRFTTLASAYNLPEHGPVSYSRVLCLAAMFILRLRYSNLSGSLDIDSGKSAFSSAISLTRRISLEDNDLPGRMSRILTQLWSAQMRRGLRDKDPSLKLKTRMAASLIHDSLWMWREEFGGQRNTAQTPPVGRQNPDLAVQNQTVGCTQDEAAVEDWTLEDMIDAEMLALLPFSLDGQT</sequence>
<accession>A0A5M3Z9Z7</accession>
<evidence type="ECO:0000313" key="2">
    <source>
        <dbReference type="Proteomes" id="UP000452235"/>
    </source>
</evidence>
<comment type="caution">
    <text evidence="1">The sequence shown here is derived from an EMBL/GenBank/DDBJ whole genome shotgun (WGS) entry which is preliminary data.</text>
</comment>
<proteinExistence type="predicted"/>
<organism evidence="1 2">
    <name type="scientific">Aspergillus terreus</name>
    <dbReference type="NCBI Taxonomy" id="33178"/>
    <lineage>
        <taxon>Eukaryota</taxon>
        <taxon>Fungi</taxon>
        <taxon>Dikarya</taxon>
        <taxon>Ascomycota</taxon>
        <taxon>Pezizomycotina</taxon>
        <taxon>Eurotiomycetes</taxon>
        <taxon>Eurotiomycetidae</taxon>
        <taxon>Eurotiales</taxon>
        <taxon>Aspergillaceae</taxon>
        <taxon>Aspergillus</taxon>
        <taxon>Aspergillus subgen. Circumdati</taxon>
    </lineage>
</organism>